<organism evidence="2 3">
    <name type="scientific">Streptomyces alboflavus</name>
    <dbReference type="NCBI Taxonomy" id="67267"/>
    <lineage>
        <taxon>Bacteria</taxon>
        <taxon>Bacillati</taxon>
        <taxon>Actinomycetota</taxon>
        <taxon>Actinomycetes</taxon>
        <taxon>Kitasatosporales</taxon>
        <taxon>Streptomycetaceae</taxon>
        <taxon>Streptomyces</taxon>
    </lineage>
</organism>
<dbReference type="Proteomes" id="UP000195880">
    <property type="component" value="Chromosome"/>
</dbReference>
<feature type="compositionally biased region" description="Polar residues" evidence="1">
    <location>
        <begin position="17"/>
        <end position="47"/>
    </location>
</feature>
<sequence>MRSAAASASAARRAIHASTSGQPTSPRLTASSGSRRSPTSMVSSPVKSRSRQLIRRRSRCMACFQRGAPWVRTSASSFLRWPSA</sequence>
<keyword evidence="3" id="KW-1185">Reference proteome</keyword>
<gene>
    <name evidence="2" type="ORF">SMD44_01889</name>
</gene>
<evidence type="ECO:0000313" key="3">
    <source>
        <dbReference type="Proteomes" id="UP000195880"/>
    </source>
</evidence>
<proteinExistence type="predicted"/>
<reference evidence="2 3" key="1">
    <citation type="submission" date="2017-05" db="EMBL/GenBank/DDBJ databases">
        <title>Streptomyces alboflavus Genome sequencing and assembly.</title>
        <authorList>
            <person name="Wang Y."/>
            <person name="Du B."/>
            <person name="Ding Y."/>
            <person name="Liu H."/>
            <person name="Hou Q."/>
            <person name="Liu K."/>
            <person name="Wang C."/>
            <person name="Yao L."/>
        </authorList>
    </citation>
    <scope>NUCLEOTIDE SEQUENCE [LARGE SCALE GENOMIC DNA]</scope>
    <source>
        <strain evidence="2 3">MDJK44</strain>
    </source>
</reference>
<dbReference type="AlphaFoldDB" id="A0A1Z1W7W1"/>
<evidence type="ECO:0000313" key="2">
    <source>
        <dbReference type="EMBL" id="ARX82479.1"/>
    </source>
</evidence>
<feature type="compositionally biased region" description="Low complexity" evidence="1">
    <location>
        <begin position="1"/>
        <end position="12"/>
    </location>
</feature>
<dbReference type="KEGG" id="salf:SMD44_01889"/>
<accession>A0A1Z1W7W1</accession>
<feature type="region of interest" description="Disordered" evidence="1">
    <location>
        <begin position="1"/>
        <end position="54"/>
    </location>
</feature>
<protein>
    <submittedName>
        <fullName evidence="2">Uncharacterized protein</fullName>
    </submittedName>
</protein>
<evidence type="ECO:0000256" key="1">
    <source>
        <dbReference type="SAM" id="MobiDB-lite"/>
    </source>
</evidence>
<name>A0A1Z1W7W1_9ACTN</name>
<dbReference type="EMBL" id="CP021748">
    <property type="protein sequence ID" value="ARX82479.1"/>
    <property type="molecule type" value="Genomic_DNA"/>
</dbReference>